<comment type="caution">
    <text evidence="7">The sequence shown here is derived from an EMBL/GenBank/DDBJ whole genome shotgun (WGS) entry which is preliminary data.</text>
</comment>
<evidence type="ECO:0000256" key="1">
    <source>
        <dbReference type="ARBA" id="ARBA00022490"/>
    </source>
</evidence>
<keyword evidence="1" id="KW-0963">Cytoplasm</keyword>
<accession>T1AF60</accession>
<evidence type="ECO:0000256" key="2">
    <source>
        <dbReference type="ARBA" id="ARBA00022552"/>
    </source>
</evidence>
<dbReference type="AlphaFoldDB" id="T1AF60"/>
<dbReference type="InterPro" id="IPR018063">
    <property type="entry name" value="SAM_MeTrfase_RsmI_CS"/>
</dbReference>
<keyword evidence="2" id="KW-0698">rRNA processing</keyword>
<dbReference type="InterPro" id="IPR014776">
    <property type="entry name" value="4pyrrole_Mease_sub2"/>
</dbReference>
<dbReference type="InterPro" id="IPR035996">
    <property type="entry name" value="4pyrrol_Methylase_sf"/>
</dbReference>
<dbReference type="GO" id="GO:0032259">
    <property type="term" value="P:methylation"/>
    <property type="evidence" value="ECO:0007669"/>
    <property type="project" value="UniProtKB-KW"/>
</dbReference>
<dbReference type="PROSITE" id="PS01296">
    <property type="entry name" value="RSMI"/>
    <property type="match status" value="1"/>
</dbReference>
<dbReference type="GO" id="GO:0008168">
    <property type="term" value="F:methyltransferase activity"/>
    <property type="evidence" value="ECO:0007669"/>
    <property type="project" value="UniProtKB-KW"/>
</dbReference>
<dbReference type="Gene3D" id="3.40.1010.10">
    <property type="entry name" value="Cobalt-precorrin-4 Transmethylase, Domain 1"/>
    <property type="match status" value="1"/>
</dbReference>
<proteinExistence type="inferred from homology"/>
<dbReference type="NCBIfam" id="TIGR00096">
    <property type="entry name" value="16S rRNA (cytidine(1402)-2'-O)-methyltransferase"/>
    <property type="match status" value="1"/>
</dbReference>
<name>T1AF60_9ZZZZ</name>
<evidence type="ECO:0000256" key="5">
    <source>
        <dbReference type="ARBA" id="ARBA00022691"/>
    </source>
</evidence>
<sequence>MATASGTLWVVATPIGNLDDLSARARSVLGSVAAIAAEDTRHTRHLLQHFGLATPLLALHEHNEAGVVAALLARLAAGEDLALVSDAGTPLISDPGFRLVRAARAAGLRVAPVPGPAALIAALSVAGLPSERFVFEGFLPAKAGARRQHLATLVGEARTLVFYEAPHRLEATLADLAAAFGSERPAALARELTKLHETVIDATLGDLMARVAADADQRRGEIVLIVGGNDAQAAQALADGRRLYALLRGELAPARAARIAAEFTGAPRRALYAESGATDTDA</sequence>
<evidence type="ECO:0000256" key="4">
    <source>
        <dbReference type="ARBA" id="ARBA00022679"/>
    </source>
</evidence>
<dbReference type="InterPro" id="IPR053910">
    <property type="entry name" value="RsmI_HTH"/>
</dbReference>
<dbReference type="Gene3D" id="3.30.950.10">
    <property type="entry name" value="Methyltransferase, Cobalt-precorrin-4 Transmethylase, Domain 2"/>
    <property type="match status" value="1"/>
</dbReference>
<dbReference type="InterPro" id="IPR014777">
    <property type="entry name" value="4pyrrole_Mease_sub1"/>
</dbReference>
<dbReference type="HAMAP" id="MF_01877">
    <property type="entry name" value="16SrRNA_methyltr_I"/>
    <property type="match status" value="1"/>
</dbReference>
<keyword evidence="5" id="KW-0949">S-adenosyl-L-methionine</keyword>
<dbReference type="InterPro" id="IPR011761">
    <property type="entry name" value="ATP-grasp"/>
</dbReference>
<dbReference type="GO" id="GO:0046872">
    <property type="term" value="F:metal ion binding"/>
    <property type="evidence" value="ECO:0007669"/>
    <property type="project" value="InterPro"/>
</dbReference>
<keyword evidence="4" id="KW-0808">Transferase</keyword>
<dbReference type="PROSITE" id="PS50975">
    <property type="entry name" value="ATP_GRASP"/>
    <property type="match status" value="1"/>
</dbReference>
<dbReference type="Pfam" id="PF00590">
    <property type="entry name" value="TP_methylase"/>
    <property type="match status" value="1"/>
</dbReference>
<evidence type="ECO:0000259" key="6">
    <source>
        <dbReference type="PROSITE" id="PS50975"/>
    </source>
</evidence>
<dbReference type="GO" id="GO:0006364">
    <property type="term" value="P:rRNA processing"/>
    <property type="evidence" value="ECO:0007669"/>
    <property type="project" value="UniProtKB-KW"/>
</dbReference>
<dbReference type="InterPro" id="IPR008189">
    <property type="entry name" value="rRNA_ssu_MeTfrase_I"/>
</dbReference>
<evidence type="ECO:0000256" key="3">
    <source>
        <dbReference type="ARBA" id="ARBA00022603"/>
    </source>
</evidence>
<evidence type="ECO:0000313" key="7">
    <source>
        <dbReference type="EMBL" id="EQD59111.1"/>
    </source>
</evidence>
<dbReference type="PANTHER" id="PTHR46111">
    <property type="entry name" value="RIBOSOMAL RNA SMALL SUBUNIT METHYLTRANSFERASE I"/>
    <property type="match status" value="1"/>
</dbReference>
<keyword evidence="3 7" id="KW-0489">Methyltransferase</keyword>
<dbReference type="SUPFAM" id="SSF53790">
    <property type="entry name" value="Tetrapyrrole methylase"/>
    <property type="match status" value="1"/>
</dbReference>
<protein>
    <submittedName>
        <fullName evidence="7">Tetrapyrrole methylase family protein</fullName>
    </submittedName>
</protein>
<reference evidence="7" key="1">
    <citation type="submission" date="2013-08" db="EMBL/GenBank/DDBJ databases">
        <authorList>
            <person name="Mendez C."/>
            <person name="Richter M."/>
            <person name="Ferrer M."/>
            <person name="Sanchez J."/>
        </authorList>
    </citation>
    <scope>NUCLEOTIDE SEQUENCE</scope>
</reference>
<reference evidence="7" key="2">
    <citation type="journal article" date="2014" name="ISME J.">
        <title>Microbial stratification in low pH oxic and suboxic macroscopic growths along an acid mine drainage.</title>
        <authorList>
            <person name="Mendez-Garcia C."/>
            <person name="Mesa V."/>
            <person name="Sprenger R.R."/>
            <person name="Richter M."/>
            <person name="Diez M.S."/>
            <person name="Solano J."/>
            <person name="Bargiela R."/>
            <person name="Golyshina O.V."/>
            <person name="Manteca A."/>
            <person name="Ramos J.L."/>
            <person name="Gallego J.R."/>
            <person name="Llorente I."/>
            <person name="Martins Dos Santos V.A."/>
            <person name="Jensen O.N."/>
            <person name="Pelaez A.I."/>
            <person name="Sanchez J."/>
            <person name="Ferrer M."/>
        </authorList>
    </citation>
    <scope>NUCLEOTIDE SEQUENCE</scope>
</reference>
<gene>
    <name evidence="7" type="ORF">B2A_04102</name>
</gene>
<feature type="domain" description="ATP-grasp" evidence="6">
    <location>
        <begin position="44"/>
        <end position="252"/>
    </location>
</feature>
<organism evidence="7">
    <name type="scientific">mine drainage metagenome</name>
    <dbReference type="NCBI Taxonomy" id="410659"/>
    <lineage>
        <taxon>unclassified sequences</taxon>
        <taxon>metagenomes</taxon>
        <taxon>ecological metagenomes</taxon>
    </lineage>
</organism>
<dbReference type="FunFam" id="3.30.950.10:FF:000002">
    <property type="entry name" value="Ribosomal RNA small subunit methyltransferase I"/>
    <property type="match status" value="1"/>
</dbReference>
<dbReference type="GO" id="GO:0005524">
    <property type="term" value="F:ATP binding"/>
    <property type="evidence" value="ECO:0007669"/>
    <property type="project" value="InterPro"/>
</dbReference>
<dbReference type="CDD" id="cd11648">
    <property type="entry name" value="RsmI"/>
    <property type="match status" value="1"/>
</dbReference>
<dbReference type="Pfam" id="PF23016">
    <property type="entry name" value="RsmI_C"/>
    <property type="match status" value="1"/>
</dbReference>
<dbReference type="InterPro" id="IPR000878">
    <property type="entry name" value="4pyrrol_Mease"/>
</dbReference>
<dbReference type="EMBL" id="AUZZ01002747">
    <property type="protein sequence ID" value="EQD59111.1"/>
    <property type="molecule type" value="Genomic_DNA"/>
</dbReference>
<dbReference type="PIRSF" id="PIRSF005917">
    <property type="entry name" value="MTase_YraL"/>
    <property type="match status" value="1"/>
</dbReference>
<dbReference type="PANTHER" id="PTHR46111:SF1">
    <property type="entry name" value="RIBOSOMAL RNA SMALL SUBUNIT METHYLTRANSFERASE I"/>
    <property type="match status" value="1"/>
</dbReference>